<dbReference type="InterPro" id="IPR014777">
    <property type="entry name" value="4pyrrole_Mease_sub1"/>
</dbReference>
<sequence length="284" mass="30497">MNGLLILLGMPIGNTSDASPHLVQVLSQADLIAAEDTRRYFRIAADLGVVKKAKVVSYHDATESDRVTELLAALERGENVVLLTDAGMPTISDPGYRIVVAAINAGYRVTTVPGPSAVTAALAVSGLPTDRFCFEGFLSRKAGERKSQLTELGDERRTMVFFEAPHRLQATLQDMREIFGADRKGAICRELTKTYEEVVRGDLAELSSWATNEVLGEVTLVISGCGDAPKLDLANPADQVRILALVAAHPLAATDRKSAIAAVAKQLNLAKREVYDLVAKSPKA</sequence>
<dbReference type="GO" id="GO:0006364">
    <property type="term" value="P:rRNA processing"/>
    <property type="evidence" value="ECO:0007669"/>
    <property type="project" value="UniProtKB-KW"/>
</dbReference>
<protein>
    <submittedName>
        <fullName evidence="7">Unannotated protein</fullName>
    </submittedName>
</protein>
<evidence type="ECO:0000313" key="7">
    <source>
        <dbReference type="EMBL" id="CAB4575224.1"/>
    </source>
</evidence>
<gene>
    <name evidence="7" type="ORF">UFOPK1726_00526</name>
</gene>
<dbReference type="Gene3D" id="3.40.1010.10">
    <property type="entry name" value="Cobalt-precorrin-4 Transmethylase, Domain 1"/>
    <property type="match status" value="1"/>
</dbReference>
<dbReference type="HAMAP" id="MF_01877">
    <property type="entry name" value="16SrRNA_methyltr_I"/>
    <property type="match status" value="1"/>
</dbReference>
<keyword evidence="1" id="KW-0963">Cytoplasm</keyword>
<evidence type="ECO:0000256" key="3">
    <source>
        <dbReference type="ARBA" id="ARBA00022603"/>
    </source>
</evidence>
<organism evidence="7">
    <name type="scientific">freshwater metagenome</name>
    <dbReference type="NCBI Taxonomy" id="449393"/>
    <lineage>
        <taxon>unclassified sequences</taxon>
        <taxon>metagenomes</taxon>
        <taxon>ecological metagenomes</taxon>
    </lineage>
</organism>
<name>A0A6J6EJ09_9ZZZZ</name>
<keyword evidence="4" id="KW-0808">Transferase</keyword>
<feature type="domain" description="Tetrapyrrole methylase" evidence="6">
    <location>
        <begin position="5"/>
        <end position="206"/>
    </location>
</feature>
<dbReference type="CDD" id="cd11648">
    <property type="entry name" value="RsmI"/>
    <property type="match status" value="1"/>
</dbReference>
<dbReference type="InterPro" id="IPR008189">
    <property type="entry name" value="rRNA_ssu_MeTfrase_I"/>
</dbReference>
<evidence type="ECO:0000256" key="2">
    <source>
        <dbReference type="ARBA" id="ARBA00022552"/>
    </source>
</evidence>
<evidence type="ECO:0000256" key="1">
    <source>
        <dbReference type="ARBA" id="ARBA00022490"/>
    </source>
</evidence>
<dbReference type="Gene3D" id="3.30.950.10">
    <property type="entry name" value="Methyltransferase, Cobalt-precorrin-4 Transmethylase, Domain 2"/>
    <property type="match status" value="1"/>
</dbReference>
<dbReference type="PANTHER" id="PTHR46111">
    <property type="entry name" value="RIBOSOMAL RNA SMALL SUBUNIT METHYLTRANSFERASE I"/>
    <property type="match status" value="1"/>
</dbReference>
<dbReference type="FunFam" id="3.30.950.10:FF:000002">
    <property type="entry name" value="Ribosomal RNA small subunit methyltransferase I"/>
    <property type="match status" value="1"/>
</dbReference>
<dbReference type="PANTHER" id="PTHR46111:SF1">
    <property type="entry name" value="RIBOSOMAL RNA SMALL SUBUNIT METHYLTRANSFERASE I"/>
    <property type="match status" value="1"/>
</dbReference>
<dbReference type="NCBIfam" id="TIGR00096">
    <property type="entry name" value="16S rRNA (cytidine(1402)-2'-O)-methyltransferase"/>
    <property type="match status" value="1"/>
</dbReference>
<keyword evidence="3" id="KW-0489">Methyltransferase</keyword>
<proteinExistence type="inferred from homology"/>
<dbReference type="Pfam" id="PF00590">
    <property type="entry name" value="TP_methylase"/>
    <property type="match status" value="1"/>
</dbReference>
<dbReference type="GO" id="GO:0032259">
    <property type="term" value="P:methylation"/>
    <property type="evidence" value="ECO:0007669"/>
    <property type="project" value="UniProtKB-KW"/>
</dbReference>
<keyword evidence="2" id="KW-0698">rRNA processing</keyword>
<dbReference type="InterPro" id="IPR000878">
    <property type="entry name" value="4pyrrol_Mease"/>
</dbReference>
<keyword evidence="5" id="KW-0949">S-adenosyl-L-methionine</keyword>
<dbReference type="InterPro" id="IPR014776">
    <property type="entry name" value="4pyrrole_Mease_sub2"/>
</dbReference>
<dbReference type="AlphaFoldDB" id="A0A6J6EJ09"/>
<reference evidence="7" key="1">
    <citation type="submission" date="2020-05" db="EMBL/GenBank/DDBJ databases">
        <authorList>
            <person name="Chiriac C."/>
            <person name="Salcher M."/>
            <person name="Ghai R."/>
            <person name="Kavagutti S V."/>
        </authorList>
    </citation>
    <scope>NUCLEOTIDE SEQUENCE</scope>
</reference>
<accession>A0A6J6EJ09</accession>
<evidence type="ECO:0000256" key="5">
    <source>
        <dbReference type="ARBA" id="ARBA00022691"/>
    </source>
</evidence>
<evidence type="ECO:0000259" key="6">
    <source>
        <dbReference type="Pfam" id="PF00590"/>
    </source>
</evidence>
<dbReference type="GO" id="GO:0008168">
    <property type="term" value="F:methyltransferase activity"/>
    <property type="evidence" value="ECO:0007669"/>
    <property type="project" value="UniProtKB-KW"/>
</dbReference>
<evidence type="ECO:0000256" key="4">
    <source>
        <dbReference type="ARBA" id="ARBA00022679"/>
    </source>
</evidence>
<dbReference type="SUPFAM" id="SSF53790">
    <property type="entry name" value="Tetrapyrrole methylase"/>
    <property type="match status" value="1"/>
</dbReference>
<dbReference type="EMBL" id="CAEZTT010000047">
    <property type="protein sequence ID" value="CAB4575224.1"/>
    <property type="molecule type" value="Genomic_DNA"/>
</dbReference>
<dbReference type="PIRSF" id="PIRSF005917">
    <property type="entry name" value="MTase_YraL"/>
    <property type="match status" value="1"/>
</dbReference>
<dbReference type="InterPro" id="IPR035996">
    <property type="entry name" value="4pyrrol_Methylase_sf"/>
</dbReference>